<keyword evidence="1" id="KW-0472">Membrane</keyword>
<accession>A0A165RI37</accession>
<name>A0A165RI37_9AGAM</name>
<sequence length="139" mass="15897">MKRAQGSYVGHLFTMRHPRILHLTLTRICSPGPMAVVDSMPRHLCSSNRTWMRPMDGLCQCFRARQVTSCMPAVLSFRHLHFGCLITVAVAVSSLLLCVELFAKPRMLPCSNLWSVMITITSIFRQFRDKQAFCVQLPW</sequence>
<keyword evidence="1" id="KW-0812">Transmembrane</keyword>
<organism evidence="2 3">
    <name type="scientific">Neolentinus lepideus HHB14362 ss-1</name>
    <dbReference type="NCBI Taxonomy" id="1314782"/>
    <lineage>
        <taxon>Eukaryota</taxon>
        <taxon>Fungi</taxon>
        <taxon>Dikarya</taxon>
        <taxon>Basidiomycota</taxon>
        <taxon>Agaricomycotina</taxon>
        <taxon>Agaricomycetes</taxon>
        <taxon>Gloeophyllales</taxon>
        <taxon>Gloeophyllaceae</taxon>
        <taxon>Neolentinus</taxon>
    </lineage>
</organism>
<evidence type="ECO:0000256" key="1">
    <source>
        <dbReference type="SAM" id="Phobius"/>
    </source>
</evidence>
<gene>
    <name evidence="2" type="ORF">NEOLEDRAFT_519657</name>
</gene>
<dbReference type="AlphaFoldDB" id="A0A165RI37"/>
<dbReference type="Proteomes" id="UP000076761">
    <property type="component" value="Unassembled WGS sequence"/>
</dbReference>
<protein>
    <submittedName>
        <fullName evidence="2">Uncharacterized protein</fullName>
    </submittedName>
</protein>
<evidence type="ECO:0000313" key="2">
    <source>
        <dbReference type="EMBL" id="KZT23842.1"/>
    </source>
</evidence>
<reference evidence="2 3" key="1">
    <citation type="journal article" date="2016" name="Mol. Biol. Evol.">
        <title>Comparative Genomics of Early-Diverging Mushroom-Forming Fungi Provides Insights into the Origins of Lignocellulose Decay Capabilities.</title>
        <authorList>
            <person name="Nagy L.G."/>
            <person name="Riley R."/>
            <person name="Tritt A."/>
            <person name="Adam C."/>
            <person name="Daum C."/>
            <person name="Floudas D."/>
            <person name="Sun H."/>
            <person name="Yadav J.S."/>
            <person name="Pangilinan J."/>
            <person name="Larsson K.H."/>
            <person name="Matsuura K."/>
            <person name="Barry K."/>
            <person name="Labutti K."/>
            <person name="Kuo R."/>
            <person name="Ohm R.A."/>
            <person name="Bhattacharya S.S."/>
            <person name="Shirouzu T."/>
            <person name="Yoshinaga Y."/>
            <person name="Martin F.M."/>
            <person name="Grigoriev I.V."/>
            <person name="Hibbett D.S."/>
        </authorList>
    </citation>
    <scope>NUCLEOTIDE SEQUENCE [LARGE SCALE GENOMIC DNA]</scope>
    <source>
        <strain evidence="2 3">HHB14362 ss-1</strain>
    </source>
</reference>
<keyword evidence="1" id="KW-1133">Transmembrane helix</keyword>
<proteinExistence type="predicted"/>
<dbReference type="EMBL" id="KV425582">
    <property type="protein sequence ID" value="KZT23842.1"/>
    <property type="molecule type" value="Genomic_DNA"/>
</dbReference>
<evidence type="ECO:0000313" key="3">
    <source>
        <dbReference type="Proteomes" id="UP000076761"/>
    </source>
</evidence>
<feature type="transmembrane region" description="Helical" evidence="1">
    <location>
        <begin position="80"/>
        <end position="103"/>
    </location>
</feature>
<keyword evidence="3" id="KW-1185">Reference proteome</keyword>
<dbReference type="InParanoid" id="A0A165RI37"/>